<evidence type="ECO:0000256" key="11">
    <source>
        <dbReference type="ARBA" id="ARBA00022840"/>
    </source>
</evidence>
<comment type="catalytic activity">
    <reaction evidence="16 17">
        <text>2-formamido-N(1)-(5-O-phospho-beta-D-ribosyl)acetamidine + ATP = 5-amino-1-(5-phospho-beta-D-ribosyl)imidazole + ADP + phosphate + H(+)</text>
        <dbReference type="Rhea" id="RHEA:23032"/>
        <dbReference type="ChEBI" id="CHEBI:15378"/>
        <dbReference type="ChEBI" id="CHEBI:30616"/>
        <dbReference type="ChEBI" id="CHEBI:43474"/>
        <dbReference type="ChEBI" id="CHEBI:137981"/>
        <dbReference type="ChEBI" id="CHEBI:147287"/>
        <dbReference type="ChEBI" id="CHEBI:456216"/>
        <dbReference type="EC" id="6.3.3.1"/>
    </reaction>
</comment>
<dbReference type="Pfam" id="PF02843">
    <property type="entry name" value="GARS_C"/>
    <property type="match status" value="1"/>
</dbReference>
<keyword evidence="12" id="KW-0464">Manganese</keyword>
<dbReference type="InterPro" id="IPR036676">
    <property type="entry name" value="PurM-like_C_sf"/>
</dbReference>
<organism evidence="19">
    <name type="scientific">Anaerolinea thermolimosa</name>
    <dbReference type="NCBI Taxonomy" id="229919"/>
    <lineage>
        <taxon>Bacteria</taxon>
        <taxon>Bacillati</taxon>
        <taxon>Chloroflexota</taxon>
        <taxon>Anaerolineae</taxon>
        <taxon>Anaerolineales</taxon>
        <taxon>Anaerolineaceae</taxon>
        <taxon>Anaerolinea</taxon>
    </lineage>
</organism>
<dbReference type="SUPFAM" id="SSF56059">
    <property type="entry name" value="Glutathione synthetase ATP-binding domain-like"/>
    <property type="match status" value="1"/>
</dbReference>
<dbReference type="Gene3D" id="3.30.1330.10">
    <property type="entry name" value="PurM-like, N-terminal domain"/>
    <property type="match status" value="1"/>
</dbReference>
<dbReference type="Pfam" id="PF01071">
    <property type="entry name" value="GARS_A"/>
    <property type="match status" value="1"/>
</dbReference>
<dbReference type="InterPro" id="IPR037123">
    <property type="entry name" value="PRibGlycinamide_synth_C_sf"/>
</dbReference>
<comment type="pathway">
    <text evidence="3 17">Purine metabolism; IMP biosynthesis via de novo pathway; 5-amino-1-(5-phospho-D-ribosyl)imidazole from N(2)-formyl-N(1)-(5-phospho-D-ribosyl)glycinamide: step 2/2.</text>
</comment>
<keyword evidence="11 17" id="KW-0067">ATP-binding</keyword>
<evidence type="ECO:0000256" key="8">
    <source>
        <dbReference type="ARBA" id="ARBA00022598"/>
    </source>
</evidence>
<dbReference type="GO" id="GO:0004637">
    <property type="term" value="F:phosphoribosylamine-glycine ligase activity"/>
    <property type="evidence" value="ECO:0007669"/>
    <property type="project" value="InterPro"/>
</dbReference>
<evidence type="ECO:0000256" key="14">
    <source>
        <dbReference type="ARBA" id="ARBA00032931"/>
    </source>
</evidence>
<dbReference type="FunFam" id="3.90.650.10:FF:000011">
    <property type="entry name" value="Phosphoribosylformylglycinamidine cyclo-ligase"/>
    <property type="match status" value="1"/>
</dbReference>
<dbReference type="InterPro" id="IPR020560">
    <property type="entry name" value="PRibGlycinamide_synth_C-dom"/>
</dbReference>
<dbReference type="GO" id="GO:0046084">
    <property type="term" value="P:adenine biosynthetic process"/>
    <property type="evidence" value="ECO:0007669"/>
    <property type="project" value="TreeGrafter"/>
</dbReference>
<dbReference type="InterPro" id="IPR016188">
    <property type="entry name" value="PurM-like_N"/>
</dbReference>
<evidence type="ECO:0000256" key="15">
    <source>
        <dbReference type="ARBA" id="ARBA00033093"/>
    </source>
</evidence>
<keyword evidence="8 17" id="KW-0436">Ligase</keyword>
<comment type="similarity">
    <text evidence="4 17">Belongs to the AIR synthase family.</text>
</comment>
<dbReference type="EC" id="6.3.3.1" evidence="5 17"/>
<dbReference type="SUPFAM" id="SSF55326">
    <property type="entry name" value="PurM N-terminal domain-like"/>
    <property type="match status" value="1"/>
</dbReference>
<evidence type="ECO:0000256" key="1">
    <source>
        <dbReference type="ARBA" id="ARBA00001936"/>
    </source>
</evidence>
<comment type="caution">
    <text evidence="19">The sequence shown here is derived from an EMBL/GenBank/DDBJ whole genome shotgun (WGS) entry which is preliminary data.</text>
</comment>
<dbReference type="GO" id="GO:0006189">
    <property type="term" value="P:'de novo' IMP biosynthetic process"/>
    <property type="evidence" value="ECO:0007669"/>
    <property type="project" value="UniProtKB-UniRule"/>
</dbReference>
<dbReference type="Gene3D" id="3.90.650.10">
    <property type="entry name" value="PurM-like C-terminal domain"/>
    <property type="match status" value="1"/>
</dbReference>
<dbReference type="InterPro" id="IPR010918">
    <property type="entry name" value="PurM-like_C_dom"/>
</dbReference>
<name>A0A7C4PLV1_9CHLR</name>
<sequence>MLYAGLMLTEHGPRVLEFNCRFGDPETQALLPMLKSDLLEVALACAEGRLDEVEVDWHPGSAVCVVLASRGYPARPEVGQPIFIPENLPADVAVFHAGTAIKNGELVTAGGRVLGVTGWGDDLESALRRTYQAVEQIHFDGMQYRRDIASRSRQAYARAGVNIDAGNRAVAMMSESVKSTYNRRVLAGIGAFGGLYDAAFLKAYRHPVLVASTDGVGTKVALAAQVGKYRSVGLDIVNHCIDDILVQGARPLFFLDYFATSPLKPEITAEIVQGMAEACREAGCVLLGGETAEMPGVYAPEAFDVAGTIVGVVERDAILPRTAELSPGDVLLGFRSSGPHTNGYSLIRQICQNLALDQVIEGMAISLQEALLTPHRSYLNLLAPVLDLPDPPIRALAHLTGGGFIENIPRVLPVGLGAVVRRGAWPVPPLFHWIQQTGRVVEDEMYRVFNMGIGMVAVIRKADVARVQQALEEETWVIGELVSGERKVTLV</sequence>
<gene>
    <name evidence="17" type="primary">purM</name>
    <name evidence="19" type="ORF">ENT37_05925</name>
</gene>
<dbReference type="FunFam" id="3.30.1330.10:FF:000001">
    <property type="entry name" value="Phosphoribosylformylglycinamidine cyclo-ligase"/>
    <property type="match status" value="1"/>
</dbReference>
<accession>A0A7C4PLV1</accession>
<dbReference type="InterPro" id="IPR020559">
    <property type="entry name" value="PRibGlycinamide_synth_CS"/>
</dbReference>
<dbReference type="InterPro" id="IPR036921">
    <property type="entry name" value="PurM-like_N_sf"/>
</dbReference>
<evidence type="ECO:0000256" key="17">
    <source>
        <dbReference type="HAMAP-Rule" id="MF_00741"/>
    </source>
</evidence>
<dbReference type="GO" id="GO:0005524">
    <property type="term" value="F:ATP binding"/>
    <property type="evidence" value="ECO:0007669"/>
    <property type="project" value="UniProtKB-KW"/>
</dbReference>
<evidence type="ECO:0000256" key="13">
    <source>
        <dbReference type="ARBA" id="ARBA00031908"/>
    </source>
</evidence>
<dbReference type="GO" id="GO:0004641">
    <property type="term" value="F:phosphoribosylformylglycinamidine cyclo-ligase activity"/>
    <property type="evidence" value="ECO:0007669"/>
    <property type="project" value="UniProtKB-UniRule"/>
</dbReference>
<dbReference type="CDD" id="cd02196">
    <property type="entry name" value="PurM"/>
    <property type="match status" value="1"/>
</dbReference>
<protein>
    <recommendedName>
        <fullName evidence="6 17">Phosphoribosylformylglycinamidine cyclo-ligase</fullName>
        <ecNumber evidence="5 17">6.3.3.1</ecNumber>
    </recommendedName>
    <alternativeName>
        <fullName evidence="14 17">AIR synthase</fullName>
    </alternativeName>
    <alternativeName>
        <fullName evidence="15 17">AIRS</fullName>
    </alternativeName>
    <alternativeName>
        <fullName evidence="13 17">Phosphoribosyl-aminoimidazole synthetase</fullName>
    </alternativeName>
</protein>
<feature type="domain" description="Phosphoribosylglycinamide synthetase C-domain" evidence="18">
    <location>
        <begin position="61"/>
        <end position="153"/>
    </location>
</feature>
<comment type="subcellular location">
    <subcellularLocation>
        <location evidence="2 17">Cytoplasm</location>
    </subcellularLocation>
</comment>
<dbReference type="EMBL" id="DSYK01000298">
    <property type="protein sequence ID" value="HGS21388.1"/>
    <property type="molecule type" value="Genomic_DNA"/>
</dbReference>
<evidence type="ECO:0000313" key="19">
    <source>
        <dbReference type="EMBL" id="HGS21388.1"/>
    </source>
</evidence>
<keyword evidence="10 17" id="KW-0658">Purine biosynthesis</keyword>
<dbReference type="Pfam" id="PF02769">
    <property type="entry name" value="AIRS_C"/>
    <property type="match status" value="1"/>
</dbReference>
<dbReference type="InterPro" id="IPR004733">
    <property type="entry name" value="PurM_cligase"/>
</dbReference>
<dbReference type="GO" id="GO:0005829">
    <property type="term" value="C:cytosol"/>
    <property type="evidence" value="ECO:0007669"/>
    <property type="project" value="TreeGrafter"/>
</dbReference>
<evidence type="ECO:0000259" key="18">
    <source>
        <dbReference type="SMART" id="SM01210"/>
    </source>
</evidence>
<proteinExistence type="inferred from homology"/>
<dbReference type="Gene3D" id="3.90.600.10">
    <property type="entry name" value="Phosphoribosylglycinamide synthetase, C-terminal domain"/>
    <property type="match status" value="1"/>
</dbReference>
<evidence type="ECO:0000256" key="7">
    <source>
        <dbReference type="ARBA" id="ARBA00022490"/>
    </source>
</evidence>
<comment type="cofactor">
    <cofactor evidence="1">
        <name>Mn(2+)</name>
        <dbReference type="ChEBI" id="CHEBI:29035"/>
    </cofactor>
</comment>
<dbReference type="AlphaFoldDB" id="A0A7C4PLV1"/>
<dbReference type="SUPFAM" id="SSF51246">
    <property type="entry name" value="Rudiment single hybrid motif"/>
    <property type="match status" value="1"/>
</dbReference>
<dbReference type="InterPro" id="IPR020561">
    <property type="entry name" value="PRibGlycinamid_synth_ATP-grasp"/>
</dbReference>
<dbReference type="InterPro" id="IPR011054">
    <property type="entry name" value="Rudment_hybrid_motif"/>
</dbReference>
<reference evidence="19" key="1">
    <citation type="journal article" date="2020" name="mSystems">
        <title>Genome- and Community-Level Interaction Insights into Carbon Utilization and Element Cycling Functions of Hydrothermarchaeota in Hydrothermal Sediment.</title>
        <authorList>
            <person name="Zhou Z."/>
            <person name="Liu Y."/>
            <person name="Xu W."/>
            <person name="Pan J."/>
            <person name="Luo Z.H."/>
            <person name="Li M."/>
        </authorList>
    </citation>
    <scope>NUCLEOTIDE SEQUENCE [LARGE SCALE GENOMIC DNA]</scope>
    <source>
        <strain evidence="19">SpSt-573</strain>
    </source>
</reference>
<keyword evidence="7 17" id="KW-0963">Cytoplasm</keyword>
<dbReference type="SMART" id="SM01210">
    <property type="entry name" value="GARS_C"/>
    <property type="match status" value="1"/>
</dbReference>
<dbReference type="Pfam" id="PF00586">
    <property type="entry name" value="AIRS"/>
    <property type="match status" value="1"/>
</dbReference>
<evidence type="ECO:0000256" key="9">
    <source>
        <dbReference type="ARBA" id="ARBA00022741"/>
    </source>
</evidence>
<dbReference type="UniPathway" id="UPA00074">
    <property type="reaction ID" value="UER00129"/>
</dbReference>
<evidence type="ECO:0000256" key="3">
    <source>
        <dbReference type="ARBA" id="ARBA00004686"/>
    </source>
</evidence>
<dbReference type="NCBIfam" id="TIGR00878">
    <property type="entry name" value="purM"/>
    <property type="match status" value="1"/>
</dbReference>
<dbReference type="PANTHER" id="PTHR10520:SF12">
    <property type="entry name" value="TRIFUNCTIONAL PURINE BIOSYNTHETIC PROTEIN ADENOSINE-3"/>
    <property type="match status" value="1"/>
</dbReference>
<evidence type="ECO:0000256" key="16">
    <source>
        <dbReference type="ARBA" id="ARBA00049057"/>
    </source>
</evidence>
<dbReference type="SUPFAM" id="SSF56042">
    <property type="entry name" value="PurM C-terminal domain-like"/>
    <property type="match status" value="1"/>
</dbReference>
<evidence type="ECO:0000256" key="5">
    <source>
        <dbReference type="ARBA" id="ARBA00013047"/>
    </source>
</evidence>
<evidence type="ECO:0000256" key="12">
    <source>
        <dbReference type="ARBA" id="ARBA00023211"/>
    </source>
</evidence>
<dbReference type="Gene3D" id="3.30.470.20">
    <property type="entry name" value="ATP-grasp fold, B domain"/>
    <property type="match status" value="1"/>
</dbReference>
<keyword evidence="9 17" id="KW-0547">Nucleotide-binding</keyword>
<evidence type="ECO:0000256" key="2">
    <source>
        <dbReference type="ARBA" id="ARBA00004496"/>
    </source>
</evidence>
<dbReference type="FunFam" id="3.90.600.10:FF:000001">
    <property type="entry name" value="Trifunctional purine biosynthetic protein adenosine-3"/>
    <property type="match status" value="1"/>
</dbReference>
<evidence type="ECO:0000256" key="10">
    <source>
        <dbReference type="ARBA" id="ARBA00022755"/>
    </source>
</evidence>
<dbReference type="PROSITE" id="PS00184">
    <property type="entry name" value="GARS"/>
    <property type="match status" value="1"/>
</dbReference>
<evidence type="ECO:0000256" key="4">
    <source>
        <dbReference type="ARBA" id="ARBA00010280"/>
    </source>
</evidence>
<dbReference type="HAMAP" id="MF_00741">
    <property type="entry name" value="AIRS"/>
    <property type="match status" value="1"/>
</dbReference>
<evidence type="ECO:0000256" key="6">
    <source>
        <dbReference type="ARBA" id="ARBA00020367"/>
    </source>
</evidence>
<dbReference type="PANTHER" id="PTHR10520">
    <property type="entry name" value="TRIFUNCTIONAL PURINE BIOSYNTHETIC PROTEIN ADENOSINE-3-RELATED"/>
    <property type="match status" value="1"/>
</dbReference>